<feature type="transmembrane region" description="Helical" evidence="8">
    <location>
        <begin position="252"/>
        <end position="275"/>
    </location>
</feature>
<name>A0A5C4T7N8_9BACL</name>
<keyword evidence="7 8" id="KW-0472">Membrane</keyword>
<dbReference type="GO" id="GO:0009847">
    <property type="term" value="P:spore germination"/>
    <property type="evidence" value="ECO:0007669"/>
    <property type="project" value="InterPro"/>
</dbReference>
<keyword evidence="6 8" id="KW-1133">Transmembrane helix</keyword>
<comment type="similarity">
    <text evidence="2">Belongs to the amino acid-polyamine-organocation (APC) superfamily. Spore germination protein (SGP) (TC 2.A.3.9) family.</text>
</comment>
<feature type="transmembrane region" description="Helical" evidence="8">
    <location>
        <begin position="75"/>
        <end position="93"/>
    </location>
</feature>
<dbReference type="InterPro" id="IPR004761">
    <property type="entry name" value="Spore_GerAB"/>
</dbReference>
<reference evidence="9 10" key="1">
    <citation type="submission" date="2019-05" db="EMBL/GenBank/DDBJ databases">
        <title>We sequenced the genome of Paenibacillus hemerocallicola KCTC 33185 for further insight into its adaptation and study the phylogeny of Paenibacillus.</title>
        <authorList>
            <person name="Narsing Rao M.P."/>
        </authorList>
    </citation>
    <scope>NUCLEOTIDE SEQUENCE [LARGE SCALE GENOMIC DNA]</scope>
    <source>
        <strain evidence="9 10">KCTC 33185</strain>
    </source>
</reference>
<dbReference type="NCBIfam" id="TIGR00912">
    <property type="entry name" value="2A0309"/>
    <property type="match status" value="1"/>
</dbReference>
<dbReference type="Proteomes" id="UP000307943">
    <property type="component" value="Unassembled WGS sequence"/>
</dbReference>
<dbReference type="PANTHER" id="PTHR34975:SF2">
    <property type="entry name" value="SPORE GERMINATION PROTEIN A2"/>
    <property type="match status" value="1"/>
</dbReference>
<evidence type="ECO:0000256" key="6">
    <source>
        <dbReference type="ARBA" id="ARBA00022989"/>
    </source>
</evidence>
<keyword evidence="10" id="KW-1185">Reference proteome</keyword>
<feature type="transmembrane region" description="Helical" evidence="8">
    <location>
        <begin position="342"/>
        <end position="359"/>
    </location>
</feature>
<dbReference type="OrthoDB" id="2078716at2"/>
<organism evidence="9 10">
    <name type="scientific">Paenibacillus hemerocallicola</name>
    <dbReference type="NCBI Taxonomy" id="1172614"/>
    <lineage>
        <taxon>Bacteria</taxon>
        <taxon>Bacillati</taxon>
        <taxon>Bacillota</taxon>
        <taxon>Bacilli</taxon>
        <taxon>Bacillales</taxon>
        <taxon>Paenibacillaceae</taxon>
        <taxon>Paenibacillus</taxon>
    </lineage>
</organism>
<evidence type="ECO:0000256" key="5">
    <source>
        <dbReference type="ARBA" id="ARBA00022692"/>
    </source>
</evidence>
<dbReference type="EMBL" id="VDCQ01000027">
    <property type="protein sequence ID" value="TNJ64620.1"/>
    <property type="molecule type" value="Genomic_DNA"/>
</dbReference>
<evidence type="ECO:0000256" key="3">
    <source>
        <dbReference type="ARBA" id="ARBA00022448"/>
    </source>
</evidence>
<sequence>MRCGFRCRILWIGLRPCINRSAILYLAQSSRGGTMMIEKGKIGVHQFTILTILFTVGSSILIAPSGLAQEAKQDAWIAAGVGLLAGLLLVVLYNKIAERYPTTTFVHYTQEILGIWPGRIVSFLYFCYFFVLAALVLRNIGDFITTQILNNTPIHFIHIFFLIVIIMGIRNGLETCTRTAEIFMPWVLFFFFVMIVLLPPQFEPGHLTPVLGYGAKPVMRAALPVLGTPFMELVTVFMLFPYVNHSRKARHAFLVGTLIGGGMLIVIVLLSILVLGEDLTARHMYPSYSLAKKITIGTFLERLEVVMAGIWFITIYFKLSISFYASTMTFAELFRLKDARQLYLPFGMIMIVFSIVAYPDVTYFMNFGTKIYFPYAIPYAVVFPLLILIVAVIRRKREPA</sequence>
<dbReference type="Gene3D" id="1.20.1740.10">
    <property type="entry name" value="Amino acid/polyamine transporter I"/>
    <property type="match status" value="1"/>
</dbReference>
<evidence type="ECO:0000256" key="4">
    <source>
        <dbReference type="ARBA" id="ARBA00022544"/>
    </source>
</evidence>
<proteinExistence type="inferred from homology"/>
<keyword evidence="3" id="KW-0813">Transport</keyword>
<evidence type="ECO:0000256" key="7">
    <source>
        <dbReference type="ARBA" id="ARBA00023136"/>
    </source>
</evidence>
<keyword evidence="5 8" id="KW-0812">Transmembrane</keyword>
<feature type="transmembrane region" description="Helical" evidence="8">
    <location>
        <begin position="120"/>
        <end position="140"/>
    </location>
</feature>
<feature type="transmembrane region" description="Helical" evidence="8">
    <location>
        <begin position="308"/>
        <end position="330"/>
    </location>
</feature>
<feature type="transmembrane region" description="Helical" evidence="8">
    <location>
        <begin position="222"/>
        <end position="240"/>
    </location>
</feature>
<dbReference type="GO" id="GO:0016020">
    <property type="term" value="C:membrane"/>
    <property type="evidence" value="ECO:0007669"/>
    <property type="project" value="UniProtKB-SubCell"/>
</dbReference>
<protein>
    <submittedName>
        <fullName evidence="9">Spore gernimation protein</fullName>
    </submittedName>
</protein>
<evidence type="ECO:0000313" key="9">
    <source>
        <dbReference type="EMBL" id="TNJ64620.1"/>
    </source>
</evidence>
<feature type="transmembrane region" description="Helical" evidence="8">
    <location>
        <begin position="152"/>
        <end position="170"/>
    </location>
</feature>
<comment type="subcellular location">
    <subcellularLocation>
        <location evidence="1">Membrane</location>
        <topology evidence="1">Multi-pass membrane protein</topology>
    </subcellularLocation>
</comment>
<dbReference type="AlphaFoldDB" id="A0A5C4T7N8"/>
<feature type="transmembrane region" description="Helical" evidence="8">
    <location>
        <begin position="371"/>
        <end position="393"/>
    </location>
</feature>
<accession>A0A5C4T7N8</accession>
<dbReference type="Pfam" id="PF03845">
    <property type="entry name" value="Spore_permease"/>
    <property type="match status" value="1"/>
</dbReference>
<evidence type="ECO:0000313" key="10">
    <source>
        <dbReference type="Proteomes" id="UP000307943"/>
    </source>
</evidence>
<comment type="caution">
    <text evidence="9">The sequence shown here is derived from an EMBL/GenBank/DDBJ whole genome shotgun (WGS) entry which is preliminary data.</text>
</comment>
<evidence type="ECO:0000256" key="2">
    <source>
        <dbReference type="ARBA" id="ARBA00007998"/>
    </source>
</evidence>
<gene>
    <name evidence="9" type="ORF">FE784_19420</name>
</gene>
<dbReference type="PANTHER" id="PTHR34975">
    <property type="entry name" value="SPORE GERMINATION PROTEIN A2"/>
    <property type="match status" value="1"/>
</dbReference>
<evidence type="ECO:0000256" key="1">
    <source>
        <dbReference type="ARBA" id="ARBA00004141"/>
    </source>
</evidence>
<evidence type="ECO:0000256" key="8">
    <source>
        <dbReference type="SAM" id="Phobius"/>
    </source>
</evidence>
<feature type="transmembrane region" description="Helical" evidence="8">
    <location>
        <begin position="44"/>
        <end position="63"/>
    </location>
</feature>
<keyword evidence="4" id="KW-0309">Germination</keyword>
<feature type="transmembrane region" description="Helical" evidence="8">
    <location>
        <begin position="182"/>
        <end position="202"/>
    </location>
</feature>